<gene>
    <name evidence="1" type="ORF">ACFFRH_17035</name>
</gene>
<comment type="caution">
    <text evidence="1">The sequence shown here is derived from an EMBL/GenBank/DDBJ whole genome shotgun (WGS) entry which is preliminary data.</text>
</comment>
<dbReference type="RefSeq" id="WP_386157566.1">
    <property type="nucleotide sequence ID" value="NZ_JBHMBS010000007.1"/>
</dbReference>
<sequence length="243" mass="26110">MSQSTHTTPKQARMAAVQTAIGKTKMTTAKLWNPWPQLLDDDVVIKRLEVAAGGGNVPEIIPDGQRFSDLKPVRLPAIGREAGLGGPVTESTFAEAREKIKSRYVATGRANYRGLASANCTLFACCVIGMLADQPKLLGSGVKVELINFRDTTGGAGHAYVVVGRAEGDVGDIKTYGADCFFVDQWYARHKSGTPGVQGVKDAVPGESPNPFWDLDFYAFMSDETSPVVKLTFTSDELPKLGL</sequence>
<dbReference type="EMBL" id="JBHMBS010000007">
    <property type="protein sequence ID" value="MFB9677184.1"/>
    <property type="molecule type" value="Genomic_DNA"/>
</dbReference>
<keyword evidence="2" id="KW-1185">Reference proteome</keyword>
<name>A0ABV5TDU0_9ACTN</name>
<evidence type="ECO:0000313" key="2">
    <source>
        <dbReference type="Proteomes" id="UP001589610"/>
    </source>
</evidence>
<organism evidence="1 2">
    <name type="scientific">Streptosporangium vulgare</name>
    <dbReference type="NCBI Taxonomy" id="46190"/>
    <lineage>
        <taxon>Bacteria</taxon>
        <taxon>Bacillati</taxon>
        <taxon>Actinomycetota</taxon>
        <taxon>Actinomycetes</taxon>
        <taxon>Streptosporangiales</taxon>
        <taxon>Streptosporangiaceae</taxon>
        <taxon>Streptosporangium</taxon>
    </lineage>
</organism>
<proteinExistence type="predicted"/>
<accession>A0ABV5TDU0</accession>
<evidence type="ECO:0000313" key="1">
    <source>
        <dbReference type="EMBL" id="MFB9677184.1"/>
    </source>
</evidence>
<protein>
    <submittedName>
        <fullName evidence="1">Uncharacterized protein</fullName>
    </submittedName>
</protein>
<reference evidence="1 2" key="1">
    <citation type="submission" date="2024-09" db="EMBL/GenBank/DDBJ databases">
        <authorList>
            <person name="Sun Q."/>
            <person name="Mori K."/>
        </authorList>
    </citation>
    <scope>NUCLEOTIDE SEQUENCE [LARGE SCALE GENOMIC DNA]</scope>
    <source>
        <strain evidence="1 2">JCM 3028</strain>
    </source>
</reference>
<dbReference type="Proteomes" id="UP001589610">
    <property type="component" value="Unassembled WGS sequence"/>
</dbReference>